<sequence length="168" mass="18703">MNRKSFIKKGIISSVGLGLIPTLSFGANQTDPEPYKVELVKEFVLAGHFNLDKVKSMLIDYPNLIYSRYDWGNGDFEEAIEGAGHKGNKEVANYLIEKGARVNLFVLTMLGKTNLVKPTLEAYPNLIFSKGPHGLSLLHHAEIGGEESKELFNYLLEKGLTEKSFSLK</sequence>
<dbReference type="SUPFAM" id="SSF48403">
    <property type="entry name" value="Ankyrin repeat"/>
    <property type="match status" value="1"/>
</dbReference>
<name>A0A495E634_9FLAO</name>
<organism evidence="1 2">
    <name type="scientific">Maribacter vaceletii</name>
    <dbReference type="NCBI Taxonomy" id="1206816"/>
    <lineage>
        <taxon>Bacteria</taxon>
        <taxon>Pseudomonadati</taxon>
        <taxon>Bacteroidota</taxon>
        <taxon>Flavobacteriia</taxon>
        <taxon>Flavobacteriales</taxon>
        <taxon>Flavobacteriaceae</taxon>
        <taxon>Maribacter</taxon>
    </lineage>
</organism>
<dbReference type="Gene3D" id="1.25.40.20">
    <property type="entry name" value="Ankyrin repeat-containing domain"/>
    <property type="match status" value="1"/>
</dbReference>
<keyword evidence="2" id="KW-1185">Reference proteome</keyword>
<dbReference type="AlphaFoldDB" id="A0A495E634"/>
<reference evidence="1 2" key="1">
    <citation type="submission" date="2018-10" db="EMBL/GenBank/DDBJ databases">
        <title>Genomic Encyclopedia of Archaeal and Bacterial Type Strains, Phase II (KMG-II): from individual species to whole genera.</title>
        <authorList>
            <person name="Goeker M."/>
        </authorList>
    </citation>
    <scope>NUCLEOTIDE SEQUENCE [LARGE SCALE GENOMIC DNA]</scope>
    <source>
        <strain evidence="1 2">DSM 25230</strain>
    </source>
</reference>
<dbReference type="OrthoDB" id="384737at2"/>
<dbReference type="InterPro" id="IPR036770">
    <property type="entry name" value="Ankyrin_rpt-contain_sf"/>
</dbReference>
<gene>
    <name evidence="1" type="ORF">CLV91_2531</name>
</gene>
<dbReference type="EMBL" id="RBIQ01000009">
    <property type="protein sequence ID" value="RKR12404.1"/>
    <property type="molecule type" value="Genomic_DNA"/>
</dbReference>
<dbReference type="Proteomes" id="UP000269412">
    <property type="component" value="Unassembled WGS sequence"/>
</dbReference>
<evidence type="ECO:0000313" key="2">
    <source>
        <dbReference type="Proteomes" id="UP000269412"/>
    </source>
</evidence>
<evidence type="ECO:0008006" key="3">
    <source>
        <dbReference type="Google" id="ProtNLM"/>
    </source>
</evidence>
<accession>A0A495E634</accession>
<comment type="caution">
    <text evidence="1">The sequence shown here is derived from an EMBL/GenBank/DDBJ whole genome shotgun (WGS) entry which is preliminary data.</text>
</comment>
<evidence type="ECO:0000313" key="1">
    <source>
        <dbReference type="EMBL" id="RKR12404.1"/>
    </source>
</evidence>
<dbReference type="RefSeq" id="WP_121068436.1">
    <property type="nucleotide sequence ID" value="NZ_RBIQ01000009.1"/>
</dbReference>
<proteinExistence type="predicted"/>
<protein>
    <recommendedName>
        <fullName evidence="3">Ankyrin repeat protein</fullName>
    </recommendedName>
</protein>